<reference evidence="4 5" key="1">
    <citation type="submission" date="2015-06" db="EMBL/GenBank/DDBJ databases">
        <title>Draft genome assembly of filamentous brackish cyanobacterium Limnoraphis robusta strain CS-951.</title>
        <authorList>
            <person name="Willis A."/>
            <person name="Parks M."/>
            <person name="Burford M.A."/>
        </authorList>
    </citation>
    <scope>NUCLEOTIDE SEQUENCE [LARGE SCALE GENOMIC DNA]</scope>
    <source>
        <strain evidence="4 5">CS-951</strain>
    </source>
</reference>
<dbReference type="AlphaFoldDB" id="A0A0F5YK60"/>
<evidence type="ECO:0000313" key="4">
    <source>
        <dbReference type="EMBL" id="KKD39148.1"/>
    </source>
</evidence>
<comment type="similarity">
    <text evidence="1">Belongs to the SfsA family.</text>
</comment>
<dbReference type="InterPro" id="IPR041465">
    <property type="entry name" value="SfsA_N"/>
</dbReference>
<accession>A0A0F5YK60</accession>
<dbReference type="Pfam" id="PF17746">
    <property type="entry name" value="SfsA_N"/>
    <property type="match status" value="1"/>
</dbReference>
<dbReference type="CDD" id="cd22359">
    <property type="entry name" value="SfsA-like_bacterial"/>
    <property type="match status" value="1"/>
</dbReference>
<name>A0A0F5YK60_9CYAN</name>
<dbReference type="HAMAP" id="MF_00095">
    <property type="entry name" value="SfsA"/>
    <property type="match status" value="1"/>
</dbReference>
<dbReference type="EMBL" id="LATL02000135">
    <property type="protein sequence ID" value="KKD39148.1"/>
    <property type="molecule type" value="Genomic_DNA"/>
</dbReference>
<dbReference type="GO" id="GO:0003677">
    <property type="term" value="F:DNA binding"/>
    <property type="evidence" value="ECO:0007669"/>
    <property type="project" value="InterPro"/>
</dbReference>
<dbReference type="RefSeq" id="WP_046277407.1">
    <property type="nucleotide sequence ID" value="NZ_LATL02000135.1"/>
</dbReference>
<feature type="domain" description="SfsA N-terminal OB" evidence="3">
    <location>
        <begin position="17"/>
        <end position="86"/>
    </location>
</feature>
<dbReference type="Gene3D" id="2.40.50.580">
    <property type="match status" value="1"/>
</dbReference>
<evidence type="ECO:0000259" key="2">
    <source>
        <dbReference type="Pfam" id="PF03749"/>
    </source>
</evidence>
<dbReference type="NCBIfam" id="TIGR00230">
    <property type="entry name" value="sfsA"/>
    <property type="match status" value="1"/>
</dbReference>
<comment type="caution">
    <text evidence="4">The sequence shown here is derived from an EMBL/GenBank/DDBJ whole genome shotgun (WGS) entry which is preliminary data.</text>
</comment>
<organism evidence="4 5">
    <name type="scientific">Limnoraphis robusta CS-951</name>
    <dbReference type="NCBI Taxonomy" id="1637645"/>
    <lineage>
        <taxon>Bacteria</taxon>
        <taxon>Bacillati</taxon>
        <taxon>Cyanobacteriota</taxon>
        <taxon>Cyanophyceae</taxon>
        <taxon>Oscillatoriophycideae</taxon>
        <taxon>Oscillatoriales</taxon>
        <taxon>Sirenicapillariaceae</taxon>
        <taxon>Limnoraphis</taxon>
    </lineage>
</organism>
<sequence>MTDFLYQYPPLQAGVLVNRYKRFFADIMLSSGETIIAHCPNTGPMTGVCVLGNAVQVSASNNPKRKLPYTWELIQVTDNQPTWVGVNTGLPNRVIELALKQHLFPELGNYSEIKKEVVYGSEGKSRVDFWLQGEDRPIFLEVKNTTWAKEKLALFPDTVTERGQKHLRELTTIVQQGGRAVMLYFINRGDCDRFSTGKIADPVYAKLLTEAIKIGVEVLPCRFEVTPIGIQYLGLATLEIFD</sequence>
<dbReference type="InterPro" id="IPR040452">
    <property type="entry name" value="SfsA_C"/>
</dbReference>
<evidence type="ECO:0000256" key="1">
    <source>
        <dbReference type="HAMAP-Rule" id="MF_00095"/>
    </source>
</evidence>
<evidence type="ECO:0000259" key="3">
    <source>
        <dbReference type="Pfam" id="PF17746"/>
    </source>
</evidence>
<dbReference type="PANTHER" id="PTHR30545">
    <property type="entry name" value="SUGAR FERMENTATION STIMULATION PROTEIN A"/>
    <property type="match status" value="1"/>
</dbReference>
<proteinExistence type="inferred from homology"/>
<dbReference type="Proteomes" id="UP000033607">
    <property type="component" value="Unassembled WGS sequence"/>
</dbReference>
<dbReference type="PATRIC" id="fig|1637645.4.peg.2735"/>
<dbReference type="InterPro" id="IPR005224">
    <property type="entry name" value="SfsA"/>
</dbReference>
<dbReference type="OrthoDB" id="9802365at2"/>
<dbReference type="Pfam" id="PF03749">
    <property type="entry name" value="SfsA"/>
    <property type="match status" value="1"/>
</dbReference>
<dbReference type="Gene3D" id="3.40.1350.60">
    <property type="match status" value="1"/>
</dbReference>
<evidence type="ECO:0000313" key="5">
    <source>
        <dbReference type="Proteomes" id="UP000033607"/>
    </source>
</evidence>
<protein>
    <recommendedName>
        <fullName evidence="1">Sugar fermentation stimulation protein homolog</fullName>
    </recommendedName>
</protein>
<feature type="domain" description="Sugar fermentation stimulation protein C-terminal" evidence="2">
    <location>
        <begin position="90"/>
        <end position="227"/>
    </location>
</feature>
<dbReference type="PANTHER" id="PTHR30545:SF2">
    <property type="entry name" value="SUGAR FERMENTATION STIMULATION PROTEIN A"/>
    <property type="match status" value="1"/>
</dbReference>
<gene>
    <name evidence="1" type="primary">sfsA</name>
    <name evidence="4" type="ORF">WN50_04990</name>
</gene>